<evidence type="ECO:0000256" key="1">
    <source>
        <dbReference type="SAM" id="MobiDB-lite"/>
    </source>
</evidence>
<comment type="caution">
    <text evidence="2">The sequence shown here is derived from an EMBL/GenBank/DDBJ whole genome shotgun (WGS) entry which is preliminary data.</text>
</comment>
<feature type="non-terminal residue" evidence="2">
    <location>
        <position position="1"/>
    </location>
</feature>
<dbReference type="EMBL" id="CAJNNV010030851">
    <property type="protein sequence ID" value="CAE8633902.1"/>
    <property type="molecule type" value="Genomic_DNA"/>
</dbReference>
<keyword evidence="3" id="KW-1185">Reference proteome</keyword>
<accession>A0A813H8B7</accession>
<protein>
    <submittedName>
        <fullName evidence="2">Uncharacterized protein</fullName>
    </submittedName>
</protein>
<evidence type="ECO:0000313" key="2">
    <source>
        <dbReference type="EMBL" id="CAE8633902.1"/>
    </source>
</evidence>
<proteinExistence type="predicted"/>
<name>A0A813H8B7_POLGL</name>
<reference evidence="2" key="1">
    <citation type="submission" date="2021-02" db="EMBL/GenBank/DDBJ databases">
        <authorList>
            <person name="Dougan E. K."/>
            <person name="Rhodes N."/>
            <person name="Thang M."/>
            <person name="Chan C."/>
        </authorList>
    </citation>
    <scope>NUCLEOTIDE SEQUENCE</scope>
</reference>
<evidence type="ECO:0000313" key="3">
    <source>
        <dbReference type="Proteomes" id="UP000654075"/>
    </source>
</evidence>
<dbReference type="AlphaFoldDB" id="A0A813H8B7"/>
<gene>
    <name evidence="2" type="ORF">PGLA1383_LOCUS49616</name>
</gene>
<sequence>VGAVKHLWGDDDGSEEDLAYSLRHSSKVQVWSDALDEEPLLRGQTSASSAGAAIWTDFRLVGSQTRWADASPEGREEVEPPWQPEQSPQSGALPGEGERLPKKRRQRSQRGSRRQ</sequence>
<feature type="region of interest" description="Disordered" evidence="1">
    <location>
        <begin position="65"/>
        <end position="115"/>
    </location>
</feature>
<organism evidence="2 3">
    <name type="scientific">Polarella glacialis</name>
    <name type="common">Dinoflagellate</name>
    <dbReference type="NCBI Taxonomy" id="89957"/>
    <lineage>
        <taxon>Eukaryota</taxon>
        <taxon>Sar</taxon>
        <taxon>Alveolata</taxon>
        <taxon>Dinophyceae</taxon>
        <taxon>Suessiales</taxon>
        <taxon>Suessiaceae</taxon>
        <taxon>Polarella</taxon>
    </lineage>
</organism>
<dbReference type="OMA" id="REYSAHQ"/>
<dbReference type="Proteomes" id="UP000654075">
    <property type="component" value="Unassembled WGS sequence"/>
</dbReference>
<feature type="non-terminal residue" evidence="2">
    <location>
        <position position="115"/>
    </location>
</feature>
<feature type="compositionally biased region" description="Basic residues" evidence="1">
    <location>
        <begin position="101"/>
        <end position="115"/>
    </location>
</feature>